<evidence type="ECO:0000313" key="4">
    <source>
        <dbReference type="Proteomes" id="UP000238811"/>
    </source>
</evidence>
<comment type="caution">
    <text evidence="3">The sequence shown here is derived from an EMBL/GenBank/DDBJ whole genome shotgun (WGS) entry which is preliminary data.</text>
</comment>
<feature type="domain" description="Tyr recombinase" evidence="2">
    <location>
        <begin position="576"/>
        <end position="800"/>
    </location>
</feature>
<sequence length="800" mass="95608">MKNSMFKECLENTRIKFKEYLAEETIKLLKDIKKKEQTENNKNRLIVLKEIKNLSDLKSSQNLKVSRGMEDNEIIKTLQKLKNIQTIKENIMHLLLHNVNEDNHFKNNKIYLDMTLYIELSKNKYFKKNALLVHNLIKKLMNKSIISKSSYNYPKNNVLFTTNPLNTPFVNLDLVKYDKVIYLRDELIESLEEFDFKDINLEKEIKLFIFLKLFLIQKIPNSYFEYLTRDNILYLKDQVVLIVKEINKNDLDETEDYKNLENIFIPLHTIIFDKFASKILNRIFPKNISNLFDNTSYIFSNEYEYYDKELIRYLKKHELDIKTIRGSIKFEYELNNTPLTMSLKTQFRYPKISLLEIEKLYPESVKKELLDIERNNIRIYKGNNEKFDLDDDNDDELEIQAFLKINYELYEEFRNIIKVPNSKIYYKSKQKIKSVSSEAMNNTLAKYLKNWYSFIQLNKDKSFELVPIFLYVEKLLAKVDRKYKANNNQSNENNQPLYKSIKYSTLQKYLNVLFHYCFDILVKSVDKKEALKKIDFKLKNSNLNPKVQIEYQKIIVKFLNEELNLDVDRIKSTINCSRSIIFEDELDLIVDTLIKKDKKNYKSYILTHKRAVFVILAYYTGLRKNELISRTLRDFLYIKRKGVDNKFYINVDKKGVDKINKEEGKEIVSLKNRNAIRSFEFEITNAKHLEIVKNYYYRLMSENITFLFPRTSFSESVSRNSVIKLGDMDKINEILQNITNRYTVIHSFRHTYVTNELNKIINSKNKKIEDIFDLTVRIGHGMVETTLSHYAHLDFFSLFE</sequence>
<dbReference type="Gene3D" id="1.10.443.10">
    <property type="entry name" value="Intergrase catalytic core"/>
    <property type="match status" value="1"/>
</dbReference>
<dbReference type="AlphaFoldDB" id="A0A2S9TR71"/>
<dbReference type="InterPro" id="IPR002104">
    <property type="entry name" value="Integrase_catalytic"/>
</dbReference>
<reference evidence="3 4" key="1">
    <citation type="submission" date="2017-09" db="EMBL/GenBank/DDBJ databases">
        <title>Reassesment of A. cryaerophilus.</title>
        <authorList>
            <person name="Perez-Cataluna A."/>
            <person name="Collado L."/>
            <person name="Salgado O."/>
            <person name="Lefinanco V."/>
            <person name="Figueras M.J."/>
        </authorList>
    </citation>
    <scope>NUCLEOTIDE SEQUENCE [LARGE SCALE GENOMIC DNA]</scope>
    <source>
        <strain evidence="3 4">LMG 10229</strain>
    </source>
</reference>
<evidence type="ECO:0000259" key="2">
    <source>
        <dbReference type="PROSITE" id="PS51898"/>
    </source>
</evidence>
<dbReference type="Proteomes" id="UP000238811">
    <property type="component" value="Unassembled WGS sequence"/>
</dbReference>
<dbReference type="GO" id="GO:0015074">
    <property type="term" value="P:DNA integration"/>
    <property type="evidence" value="ECO:0007669"/>
    <property type="project" value="InterPro"/>
</dbReference>
<dbReference type="PROSITE" id="PS51898">
    <property type="entry name" value="TYR_RECOMBINASE"/>
    <property type="match status" value="1"/>
</dbReference>
<organism evidence="3 4">
    <name type="scientific">Aliarcobacter cryaerophilus</name>
    <dbReference type="NCBI Taxonomy" id="28198"/>
    <lineage>
        <taxon>Bacteria</taxon>
        <taxon>Pseudomonadati</taxon>
        <taxon>Campylobacterota</taxon>
        <taxon>Epsilonproteobacteria</taxon>
        <taxon>Campylobacterales</taxon>
        <taxon>Arcobacteraceae</taxon>
        <taxon>Aliarcobacter</taxon>
    </lineage>
</organism>
<evidence type="ECO:0000313" key="3">
    <source>
        <dbReference type="EMBL" id="PRN01338.1"/>
    </source>
</evidence>
<keyword evidence="1" id="KW-0233">DNA recombination</keyword>
<proteinExistence type="predicted"/>
<name>A0A2S9TR71_9BACT</name>
<dbReference type="EMBL" id="NXGD01000002">
    <property type="protein sequence ID" value="PRN01338.1"/>
    <property type="molecule type" value="Genomic_DNA"/>
</dbReference>
<dbReference type="InterPro" id="IPR011010">
    <property type="entry name" value="DNA_brk_join_enz"/>
</dbReference>
<accession>A0A2S9TR71</accession>
<dbReference type="GO" id="GO:0003677">
    <property type="term" value="F:DNA binding"/>
    <property type="evidence" value="ECO:0007669"/>
    <property type="project" value="InterPro"/>
</dbReference>
<dbReference type="SUPFAM" id="SSF56349">
    <property type="entry name" value="DNA breaking-rejoining enzymes"/>
    <property type="match status" value="1"/>
</dbReference>
<gene>
    <name evidence="3" type="ORF">CJ668_02405</name>
</gene>
<dbReference type="InterPro" id="IPR013762">
    <property type="entry name" value="Integrase-like_cat_sf"/>
</dbReference>
<protein>
    <recommendedName>
        <fullName evidence="2">Tyr recombinase domain-containing protein</fullName>
    </recommendedName>
</protein>
<evidence type="ECO:0000256" key="1">
    <source>
        <dbReference type="ARBA" id="ARBA00023172"/>
    </source>
</evidence>
<dbReference type="GO" id="GO:0006310">
    <property type="term" value="P:DNA recombination"/>
    <property type="evidence" value="ECO:0007669"/>
    <property type="project" value="UniProtKB-KW"/>
</dbReference>